<evidence type="ECO:0000313" key="2">
    <source>
        <dbReference type="EMBL" id="WVZ83764.1"/>
    </source>
</evidence>
<accession>A0AAQ3U2H1</accession>
<dbReference type="Pfam" id="PF04827">
    <property type="entry name" value="Plant_tran"/>
    <property type="match status" value="1"/>
</dbReference>
<protein>
    <submittedName>
        <fullName evidence="2">Uncharacterized protein</fullName>
    </submittedName>
</protein>
<evidence type="ECO:0000256" key="1">
    <source>
        <dbReference type="SAM" id="MobiDB-lite"/>
    </source>
</evidence>
<dbReference type="Proteomes" id="UP001341281">
    <property type="component" value="Chromosome 07"/>
</dbReference>
<feature type="compositionally biased region" description="Polar residues" evidence="1">
    <location>
        <begin position="1"/>
        <end position="17"/>
    </location>
</feature>
<keyword evidence="3" id="KW-1185">Reference proteome</keyword>
<dbReference type="InterPro" id="IPR006912">
    <property type="entry name" value="Harbinger_derived_prot"/>
</dbReference>
<organism evidence="2 3">
    <name type="scientific">Paspalum notatum var. saurae</name>
    <dbReference type="NCBI Taxonomy" id="547442"/>
    <lineage>
        <taxon>Eukaryota</taxon>
        <taxon>Viridiplantae</taxon>
        <taxon>Streptophyta</taxon>
        <taxon>Embryophyta</taxon>
        <taxon>Tracheophyta</taxon>
        <taxon>Spermatophyta</taxon>
        <taxon>Magnoliopsida</taxon>
        <taxon>Liliopsida</taxon>
        <taxon>Poales</taxon>
        <taxon>Poaceae</taxon>
        <taxon>PACMAD clade</taxon>
        <taxon>Panicoideae</taxon>
        <taxon>Andropogonodae</taxon>
        <taxon>Paspaleae</taxon>
        <taxon>Paspalinae</taxon>
        <taxon>Paspalum</taxon>
    </lineage>
</organism>
<sequence>MQPTISRPNKSRSTAASALQRPRYSVPRVMVKRKIRETWMRLSEHYFDPQKVYPDAYFRRMYRVSPRLFRRIADAVTAFDDYFEEKENKAGKTGANPYQKILACFKMLATGLPPLALEFEFGISKAVADNRGFPGMIGSIDCMHWEWEKCPVAWGGDHRGHTHKPTIILEAVAGPNLWIWHAFFGLPGSLNDVNVLHRSHVFDNLAAGKAPTVSFSVNGNAYDMGYYLADGIYPDWATLVKGVARPTNVKEKLFTTKQSAYRKDVERAFGVLQAKFKILRGPARSFFMNKMKYNMECCVIVHNMAVEDERGQPVAGVHDFHHGTEPQFLPRQQLDAAEMIQNHKKIQSRVVHSKLQADLMDHLIP</sequence>
<feature type="region of interest" description="Disordered" evidence="1">
    <location>
        <begin position="1"/>
        <end position="21"/>
    </location>
</feature>
<proteinExistence type="predicted"/>
<dbReference type="PANTHER" id="PTHR47150:SF5">
    <property type="entry name" value="OS07G0546750 PROTEIN"/>
    <property type="match status" value="1"/>
</dbReference>
<name>A0AAQ3U2H1_PASNO</name>
<gene>
    <name evidence="2" type="ORF">U9M48_030869</name>
</gene>
<dbReference type="EMBL" id="CP144751">
    <property type="protein sequence ID" value="WVZ83764.1"/>
    <property type="molecule type" value="Genomic_DNA"/>
</dbReference>
<reference evidence="2 3" key="1">
    <citation type="submission" date="2024-02" db="EMBL/GenBank/DDBJ databases">
        <title>High-quality chromosome-scale genome assembly of Pensacola bahiagrass (Paspalum notatum Flugge var. saurae).</title>
        <authorList>
            <person name="Vega J.M."/>
            <person name="Podio M."/>
            <person name="Orjuela J."/>
            <person name="Siena L.A."/>
            <person name="Pessino S.C."/>
            <person name="Combes M.C."/>
            <person name="Mariac C."/>
            <person name="Albertini E."/>
            <person name="Pupilli F."/>
            <person name="Ortiz J.P.A."/>
            <person name="Leblanc O."/>
        </authorList>
    </citation>
    <scope>NUCLEOTIDE SEQUENCE [LARGE SCALE GENOMIC DNA]</scope>
    <source>
        <strain evidence="2">R1</strain>
        <tissue evidence="2">Leaf</tissue>
    </source>
</reference>
<dbReference type="AlphaFoldDB" id="A0AAQ3U2H1"/>
<dbReference type="PANTHER" id="PTHR47150">
    <property type="entry name" value="OS12G0169200 PROTEIN"/>
    <property type="match status" value="1"/>
</dbReference>
<evidence type="ECO:0000313" key="3">
    <source>
        <dbReference type="Proteomes" id="UP001341281"/>
    </source>
</evidence>